<evidence type="ECO:0008006" key="3">
    <source>
        <dbReference type="Google" id="ProtNLM"/>
    </source>
</evidence>
<gene>
    <name evidence="1" type="ORF">PV04_06769</name>
</gene>
<evidence type="ECO:0000313" key="2">
    <source>
        <dbReference type="Proteomes" id="UP000054266"/>
    </source>
</evidence>
<sequence>MVYFQHFDGHVKATLPASLHGFAMQSLDCPFLQYAVLCLAASNLSTLDASLTRRNLVADPRRSTASPNPNRLHSCHARRYCELAAREEQSQSPQNASLTLIGKVLLAYYHHASTDHLRFRLAVLETASLVRRHRDEIKRSHTGDIALQLWYRLHISHRPSEPVDLVAGNDDFVPKGAALPSAWADEGIYLHCIVGLSSDDLLYDIILKTMELRRRIVVQQCTAAMEKGCGSPPTRTSMTQRLMNGSTQSPDSRPGINEVNPSFVAPCHLLALLDIQERRLEVWKSRVVTEEAASIPSPQLGVQKLTHHRRQMNHLYSLLCRLIFGSATSLQGAVFDQDRNRAMLCEVVDTIDRLDLTMSNLVDVYGYSLSEVLLQLSYNMPSTTYFNHVLDVVWPQMEVHGRGYENSHLPTHLAKRIIAMMAEEWQRSRRILLVTLAIPENTPKAVLYDIHHYFDVLLYGYDHKQGEFFINKLPLS</sequence>
<accession>A0A0D2FLE1</accession>
<dbReference type="AlphaFoldDB" id="A0A0D2FLE1"/>
<evidence type="ECO:0000313" key="1">
    <source>
        <dbReference type="EMBL" id="KIW67525.1"/>
    </source>
</evidence>
<dbReference type="EMBL" id="KN846959">
    <property type="protein sequence ID" value="KIW67525.1"/>
    <property type="molecule type" value="Genomic_DNA"/>
</dbReference>
<dbReference type="Proteomes" id="UP000054266">
    <property type="component" value="Unassembled WGS sequence"/>
</dbReference>
<keyword evidence="2" id="KW-1185">Reference proteome</keyword>
<dbReference type="HOGENOM" id="CLU_528906_0_0_1"/>
<proteinExistence type="predicted"/>
<protein>
    <recommendedName>
        <fullName evidence="3">Transcription factor domain-containing protein</fullName>
    </recommendedName>
</protein>
<name>A0A0D2FLE1_9EURO</name>
<reference evidence="1 2" key="1">
    <citation type="submission" date="2015-01" db="EMBL/GenBank/DDBJ databases">
        <title>The Genome Sequence of Capronia semiimmersa CBS27337.</title>
        <authorList>
            <consortium name="The Broad Institute Genomics Platform"/>
            <person name="Cuomo C."/>
            <person name="de Hoog S."/>
            <person name="Gorbushina A."/>
            <person name="Stielow B."/>
            <person name="Teixiera M."/>
            <person name="Abouelleil A."/>
            <person name="Chapman S.B."/>
            <person name="Priest M."/>
            <person name="Young S.K."/>
            <person name="Wortman J."/>
            <person name="Nusbaum C."/>
            <person name="Birren B."/>
        </authorList>
    </citation>
    <scope>NUCLEOTIDE SEQUENCE [LARGE SCALE GENOMIC DNA]</scope>
    <source>
        <strain evidence="1 2">CBS 27337</strain>
    </source>
</reference>
<organism evidence="1 2">
    <name type="scientific">Phialophora macrospora</name>
    <dbReference type="NCBI Taxonomy" id="1851006"/>
    <lineage>
        <taxon>Eukaryota</taxon>
        <taxon>Fungi</taxon>
        <taxon>Dikarya</taxon>
        <taxon>Ascomycota</taxon>
        <taxon>Pezizomycotina</taxon>
        <taxon>Eurotiomycetes</taxon>
        <taxon>Chaetothyriomycetidae</taxon>
        <taxon>Chaetothyriales</taxon>
        <taxon>Herpotrichiellaceae</taxon>
        <taxon>Phialophora</taxon>
    </lineage>
</organism>